<reference evidence="1" key="1">
    <citation type="journal article" date="2023" name="G3 (Bethesda)">
        <title>A reference genome for the long-term kleptoplast-retaining sea slug Elysia crispata morphotype clarki.</title>
        <authorList>
            <person name="Eastman K.E."/>
            <person name="Pendleton A.L."/>
            <person name="Shaikh M.A."/>
            <person name="Suttiyut T."/>
            <person name="Ogas R."/>
            <person name="Tomko P."/>
            <person name="Gavelis G."/>
            <person name="Widhalm J.R."/>
            <person name="Wisecaver J.H."/>
        </authorList>
    </citation>
    <scope>NUCLEOTIDE SEQUENCE</scope>
    <source>
        <strain evidence="1">ECLA1</strain>
    </source>
</reference>
<gene>
    <name evidence="1" type="ORF">RRG08_009262</name>
</gene>
<evidence type="ECO:0000313" key="1">
    <source>
        <dbReference type="EMBL" id="KAK3796485.1"/>
    </source>
</evidence>
<sequence length="130" mass="14491">MPSIFSGFSFPRPQRQQYDSKMGEVWFFDEDRPVQLGTPTVTCLLPDLPYNVSRIGLSSWVHRLSPVSCPIFLTMFLGSACPAEYTDCHLSPARSSLQCFWGRPVQLSTPTVTCLLPNLPYNVPGFGLSS</sequence>
<keyword evidence="2" id="KW-1185">Reference proteome</keyword>
<dbReference type="AlphaFoldDB" id="A0AAE1E7L2"/>
<organism evidence="1 2">
    <name type="scientific">Elysia crispata</name>
    <name type="common">lettuce slug</name>
    <dbReference type="NCBI Taxonomy" id="231223"/>
    <lineage>
        <taxon>Eukaryota</taxon>
        <taxon>Metazoa</taxon>
        <taxon>Spiralia</taxon>
        <taxon>Lophotrochozoa</taxon>
        <taxon>Mollusca</taxon>
        <taxon>Gastropoda</taxon>
        <taxon>Heterobranchia</taxon>
        <taxon>Euthyneura</taxon>
        <taxon>Panpulmonata</taxon>
        <taxon>Sacoglossa</taxon>
        <taxon>Placobranchoidea</taxon>
        <taxon>Plakobranchidae</taxon>
        <taxon>Elysia</taxon>
    </lineage>
</organism>
<protein>
    <submittedName>
        <fullName evidence="1">Uncharacterized protein</fullName>
    </submittedName>
</protein>
<comment type="caution">
    <text evidence="1">The sequence shown here is derived from an EMBL/GenBank/DDBJ whole genome shotgun (WGS) entry which is preliminary data.</text>
</comment>
<dbReference type="EMBL" id="JAWDGP010000881">
    <property type="protein sequence ID" value="KAK3796485.1"/>
    <property type="molecule type" value="Genomic_DNA"/>
</dbReference>
<name>A0AAE1E7L2_9GAST</name>
<proteinExistence type="predicted"/>
<dbReference type="Proteomes" id="UP001283361">
    <property type="component" value="Unassembled WGS sequence"/>
</dbReference>
<accession>A0AAE1E7L2</accession>
<evidence type="ECO:0000313" key="2">
    <source>
        <dbReference type="Proteomes" id="UP001283361"/>
    </source>
</evidence>